<dbReference type="PANTHER" id="PTHR34385">
    <property type="entry name" value="D-ALANYL-D-ALANINE CARBOXYPEPTIDASE"/>
    <property type="match status" value="1"/>
</dbReference>
<evidence type="ECO:0000259" key="2">
    <source>
        <dbReference type="Pfam" id="PF02557"/>
    </source>
</evidence>
<gene>
    <name evidence="3" type="ORF">OG563_39910</name>
</gene>
<dbReference type="InterPro" id="IPR009045">
    <property type="entry name" value="Zn_M74/Hedgehog-like"/>
</dbReference>
<accession>A0ABZ1YPN2</accession>
<evidence type="ECO:0000313" key="4">
    <source>
        <dbReference type="Proteomes" id="UP001432062"/>
    </source>
</evidence>
<name>A0ABZ1YPN2_9NOCA</name>
<dbReference type="EMBL" id="CP109441">
    <property type="protein sequence ID" value="WUV45227.1"/>
    <property type="molecule type" value="Genomic_DNA"/>
</dbReference>
<feature type="signal peptide" evidence="1">
    <location>
        <begin position="1"/>
        <end position="33"/>
    </location>
</feature>
<evidence type="ECO:0000256" key="1">
    <source>
        <dbReference type="SAM" id="SignalP"/>
    </source>
</evidence>
<keyword evidence="1" id="KW-0732">Signal</keyword>
<reference evidence="3" key="1">
    <citation type="submission" date="2022-10" db="EMBL/GenBank/DDBJ databases">
        <title>The complete genomes of actinobacterial strains from the NBC collection.</title>
        <authorList>
            <person name="Joergensen T.S."/>
            <person name="Alvarez Arevalo M."/>
            <person name="Sterndorff E.B."/>
            <person name="Faurdal D."/>
            <person name="Vuksanovic O."/>
            <person name="Mourched A.-S."/>
            <person name="Charusanti P."/>
            <person name="Shaw S."/>
            <person name="Blin K."/>
            <person name="Weber T."/>
        </authorList>
    </citation>
    <scope>NUCLEOTIDE SEQUENCE</scope>
    <source>
        <strain evidence="3">NBC_01482</strain>
    </source>
</reference>
<protein>
    <submittedName>
        <fullName evidence="3">M15 family metallopeptidase</fullName>
    </submittedName>
</protein>
<sequence length="201" mass="20899">MSLTLRARTLLGISAALFPVIGAAGLSMPAATAAPVVQVAGNASGTDGLEPGLAAAYTQAENQAHVEGVALYINSGYRTPAEQQALWDDGVRTYGSPEEARRWVLPPNESTHVQGRAIDVGPQAGAQWLEANGNRWGLCRIFQNEWWHFELATAPGGACPALRADASEGGTAPAPSSPIQPVLPGLPSIPLPPWLSGSFGL</sequence>
<dbReference type="CDD" id="cd14846">
    <property type="entry name" value="Peptidase_M15_like"/>
    <property type="match status" value="1"/>
</dbReference>
<feature type="domain" description="D-alanyl-D-alanine carboxypeptidase-like core" evidence="2">
    <location>
        <begin position="49"/>
        <end position="145"/>
    </location>
</feature>
<evidence type="ECO:0000313" key="3">
    <source>
        <dbReference type="EMBL" id="WUV45227.1"/>
    </source>
</evidence>
<organism evidence="3 4">
    <name type="scientific">Nocardia vinacea</name>
    <dbReference type="NCBI Taxonomy" id="96468"/>
    <lineage>
        <taxon>Bacteria</taxon>
        <taxon>Bacillati</taxon>
        <taxon>Actinomycetota</taxon>
        <taxon>Actinomycetes</taxon>
        <taxon>Mycobacteriales</taxon>
        <taxon>Nocardiaceae</taxon>
        <taxon>Nocardia</taxon>
    </lineage>
</organism>
<dbReference type="RefSeq" id="WP_327098430.1">
    <property type="nucleotide sequence ID" value="NZ_CP109149.1"/>
</dbReference>
<dbReference type="InterPro" id="IPR052179">
    <property type="entry name" value="DD-CPase-like"/>
</dbReference>
<dbReference type="PROSITE" id="PS51318">
    <property type="entry name" value="TAT"/>
    <property type="match status" value="1"/>
</dbReference>
<dbReference type="Pfam" id="PF02557">
    <property type="entry name" value="VanY"/>
    <property type="match status" value="1"/>
</dbReference>
<dbReference type="Gene3D" id="3.30.1380.10">
    <property type="match status" value="1"/>
</dbReference>
<dbReference type="InterPro" id="IPR003709">
    <property type="entry name" value="VanY-like_core_dom"/>
</dbReference>
<feature type="chain" id="PRO_5046921225" evidence="1">
    <location>
        <begin position="34"/>
        <end position="201"/>
    </location>
</feature>
<dbReference type="InterPro" id="IPR006311">
    <property type="entry name" value="TAT_signal"/>
</dbReference>
<dbReference type="SUPFAM" id="SSF55166">
    <property type="entry name" value="Hedgehog/DD-peptidase"/>
    <property type="match status" value="1"/>
</dbReference>
<keyword evidence="4" id="KW-1185">Reference proteome</keyword>
<dbReference type="PANTHER" id="PTHR34385:SF1">
    <property type="entry name" value="PEPTIDOGLYCAN L-ALANYL-D-GLUTAMATE ENDOPEPTIDASE CWLK"/>
    <property type="match status" value="1"/>
</dbReference>
<proteinExistence type="predicted"/>
<dbReference type="Proteomes" id="UP001432062">
    <property type="component" value="Chromosome"/>
</dbReference>